<dbReference type="EMBL" id="JBCAWK010000007">
    <property type="protein sequence ID" value="KAK8853333.1"/>
    <property type="molecule type" value="Genomic_DNA"/>
</dbReference>
<dbReference type="RefSeq" id="XP_066802519.1">
    <property type="nucleotide sequence ID" value="XM_066947140.1"/>
</dbReference>
<dbReference type="PANTHER" id="PTHR10957">
    <property type="entry name" value="RAP1 GTPASE-GDP DISSOCIATION STIMULATOR 1"/>
    <property type="match status" value="1"/>
</dbReference>
<reference evidence="1 2" key="1">
    <citation type="journal article" date="2024" name="bioRxiv">
        <title>Comparative genomics of Cryptococcus and Kwoniella reveals pathogenesis evolution and contrasting karyotype dynamics via intercentromeric recombination or chromosome fusion.</title>
        <authorList>
            <person name="Coelho M.A."/>
            <person name="David-Palma M."/>
            <person name="Shea T."/>
            <person name="Bowers K."/>
            <person name="McGinley-Smith S."/>
            <person name="Mohammad A.W."/>
            <person name="Gnirke A."/>
            <person name="Yurkov A.M."/>
            <person name="Nowrousian M."/>
            <person name="Sun S."/>
            <person name="Cuomo C.A."/>
            <person name="Heitman J."/>
        </authorList>
    </citation>
    <scope>NUCLEOTIDE SEQUENCE [LARGE SCALE GENOMIC DNA]</scope>
    <source>
        <strain evidence="1 2">CBS 13917</strain>
    </source>
</reference>
<comment type="caution">
    <text evidence="1">The sequence shown here is derived from an EMBL/GenBank/DDBJ whole genome shotgun (WGS) entry which is preliminary data.</text>
</comment>
<evidence type="ECO:0000313" key="1">
    <source>
        <dbReference type="EMBL" id="KAK8853333.1"/>
    </source>
</evidence>
<dbReference type="SUPFAM" id="SSF48371">
    <property type="entry name" value="ARM repeat"/>
    <property type="match status" value="1"/>
</dbReference>
<dbReference type="KEGG" id="kne:92181295"/>
<gene>
    <name evidence="1" type="ORF">IAR55_004037</name>
</gene>
<name>A0AAW0YYB8_9TREE</name>
<sequence>MVGVRRDHTVADGVADLRHALGQTQLPGIIVKLLERETRTFNGASDIVRQVGRVAANLVIDLDENRELLVIAGYVDAVTSSPPFRDIDMNGITPSTQALVASLHNMVIDGHNGHKCDLRANVADLCNVPLAAWAHPIWLQPAFPNSTEIDVHFHVVSSACSLFEAWFSTEGSSDETLGVRSTSTDVLSLLDTVLDFVEHAFVPTEWARVHDDDESDEEELFYHDKALGKSKAAIIKGVVNLASETPETKSTASFWNRMRGWLEQDTSIRDDLVNCAILSFGNSIQNATTQHSLIGLLKNLSIPPENKLVLGRSGVMETVVGIGVWSAERDALGSIQGGAIGLVKNLCKNNQIFISGYKDPLLALLERTKDPALRSEGTRIFVNAIKSLSATSLTGFADERIIKLLVTMLRDGSQHIILQNEAIIALTLLATFGPSGTVLQQLSLGGEATRQEIQSNAKTLEYKIQN</sequence>
<protein>
    <recommendedName>
        <fullName evidence="3">ARM repeat-containing protein</fullName>
    </recommendedName>
</protein>
<dbReference type="GeneID" id="92181295"/>
<evidence type="ECO:0000313" key="2">
    <source>
        <dbReference type="Proteomes" id="UP001388673"/>
    </source>
</evidence>
<dbReference type="InterPro" id="IPR011989">
    <property type="entry name" value="ARM-like"/>
</dbReference>
<evidence type="ECO:0008006" key="3">
    <source>
        <dbReference type="Google" id="ProtNLM"/>
    </source>
</evidence>
<dbReference type="InterPro" id="IPR040144">
    <property type="entry name" value="RAP1GDS1"/>
</dbReference>
<keyword evidence="2" id="KW-1185">Reference proteome</keyword>
<proteinExistence type="predicted"/>
<dbReference type="Gene3D" id="1.25.10.10">
    <property type="entry name" value="Leucine-rich Repeat Variant"/>
    <property type="match status" value="1"/>
</dbReference>
<dbReference type="GO" id="GO:0005085">
    <property type="term" value="F:guanyl-nucleotide exchange factor activity"/>
    <property type="evidence" value="ECO:0007669"/>
    <property type="project" value="InterPro"/>
</dbReference>
<dbReference type="AlphaFoldDB" id="A0AAW0YYB8"/>
<accession>A0AAW0YYB8</accession>
<dbReference type="Proteomes" id="UP001388673">
    <property type="component" value="Unassembled WGS sequence"/>
</dbReference>
<organism evidence="1 2">
    <name type="scientific">Kwoniella newhampshirensis</name>
    <dbReference type="NCBI Taxonomy" id="1651941"/>
    <lineage>
        <taxon>Eukaryota</taxon>
        <taxon>Fungi</taxon>
        <taxon>Dikarya</taxon>
        <taxon>Basidiomycota</taxon>
        <taxon>Agaricomycotina</taxon>
        <taxon>Tremellomycetes</taxon>
        <taxon>Tremellales</taxon>
        <taxon>Cryptococcaceae</taxon>
        <taxon>Kwoniella</taxon>
    </lineage>
</organism>
<dbReference type="InterPro" id="IPR016024">
    <property type="entry name" value="ARM-type_fold"/>
</dbReference>